<dbReference type="AlphaFoldDB" id="A0A1Q8CGJ6"/>
<proteinExistence type="predicted"/>
<accession>A0A1Q8CGJ6</accession>
<organism evidence="1 2">
    <name type="scientific">Actinophytocola xanthii</name>
    <dbReference type="NCBI Taxonomy" id="1912961"/>
    <lineage>
        <taxon>Bacteria</taxon>
        <taxon>Bacillati</taxon>
        <taxon>Actinomycetota</taxon>
        <taxon>Actinomycetes</taxon>
        <taxon>Pseudonocardiales</taxon>
        <taxon>Pseudonocardiaceae</taxon>
    </lineage>
</organism>
<evidence type="ECO:0000313" key="2">
    <source>
        <dbReference type="Proteomes" id="UP000185596"/>
    </source>
</evidence>
<reference evidence="1 2" key="1">
    <citation type="submission" date="2016-12" db="EMBL/GenBank/DDBJ databases">
        <title>The draft genome sequence of Actinophytocola sp. 11-183.</title>
        <authorList>
            <person name="Wang W."/>
            <person name="Yuan L."/>
        </authorList>
    </citation>
    <scope>NUCLEOTIDE SEQUENCE [LARGE SCALE GENOMIC DNA]</scope>
    <source>
        <strain evidence="1 2">11-183</strain>
    </source>
</reference>
<protein>
    <submittedName>
        <fullName evidence="1">Uncharacterized protein</fullName>
    </submittedName>
</protein>
<dbReference type="Proteomes" id="UP000185596">
    <property type="component" value="Unassembled WGS sequence"/>
</dbReference>
<evidence type="ECO:0000313" key="1">
    <source>
        <dbReference type="EMBL" id="OLF13476.1"/>
    </source>
</evidence>
<comment type="caution">
    <text evidence="1">The sequence shown here is derived from an EMBL/GenBank/DDBJ whole genome shotgun (WGS) entry which is preliminary data.</text>
</comment>
<name>A0A1Q8CGJ6_9PSEU</name>
<gene>
    <name evidence="1" type="ORF">BU204_27150</name>
</gene>
<sequence length="95" mass="10570">MSQQRQAASLVSLSVAGADAEVAQQQIDQTRLDPQARAPGRIDDRFTQFTRRHRANQHLAVLQHGLEVGMVSTLRIEVRSQPVHHQGERLLPVGT</sequence>
<keyword evidence="2" id="KW-1185">Reference proteome</keyword>
<dbReference type="EMBL" id="MSIE01000055">
    <property type="protein sequence ID" value="OLF13476.1"/>
    <property type="molecule type" value="Genomic_DNA"/>
</dbReference>